<name>A0A3G9CVS8_METTE</name>
<evidence type="ECO:0000313" key="2">
    <source>
        <dbReference type="Proteomes" id="UP000265557"/>
    </source>
</evidence>
<reference evidence="1 2" key="1">
    <citation type="submission" date="2016-09" db="EMBL/GenBank/DDBJ databases">
        <title>Complete Genome Sequence of Methanosarcina thermophila MT-1.</title>
        <authorList>
            <person name="Kouzuma A."/>
        </authorList>
    </citation>
    <scope>NUCLEOTIDE SEQUENCE [LARGE SCALE GENOMIC DNA]</scope>
    <source>
        <strain evidence="1 2">MT-1</strain>
    </source>
</reference>
<accession>A0A3G9CVS8</accession>
<evidence type="ECO:0000313" key="1">
    <source>
        <dbReference type="EMBL" id="BAW30175.1"/>
    </source>
</evidence>
<organism evidence="1 2">
    <name type="scientific">Methanosarcina thermophila</name>
    <dbReference type="NCBI Taxonomy" id="2210"/>
    <lineage>
        <taxon>Archaea</taxon>
        <taxon>Methanobacteriati</taxon>
        <taxon>Methanobacteriota</taxon>
        <taxon>Stenosarchaea group</taxon>
        <taxon>Methanomicrobia</taxon>
        <taxon>Methanosarcinales</taxon>
        <taxon>Methanosarcinaceae</taxon>
        <taxon>Methanosarcina</taxon>
    </lineage>
</organism>
<dbReference type="EMBL" id="AP017646">
    <property type="protein sequence ID" value="BAW30175.1"/>
    <property type="molecule type" value="Genomic_DNA"/>
</dbReference>
<sequence>MNHPGFHKTNHNHLTDLKGLILKNTYRNTIYKKGIENINLGCRKAKNKDARNYLTSFKPFKYASRSFKPFKRASRSVLYPSN</sequence>
<proteinExistence type="predicted"/>
<dbReference type="AlphaFoldDB" id="A0A3G9CVS8"/>
<dbReference type="Proteomes" id="UP000265557">
    <property type="component" value="Chromosome"/>
</dbReference>
<protein>
    <submittedName>
        <fullName evidence="1">Lipolytic enzyme G-D-S-L</fullName>
    </submittedName>
</protein>
<gene>
    <name evidence="1" type="ORF">MESMT1_2245</name>
</gene>